<dbReference type="KEGG" id="swp:swp_3751"/>
<dbReference type="STRING" id="225849.swp_3751"/>
<dbReference type="AlphaFoldDB" id="B8CSE3"/>
<dbReference type="Proteomes" id="UP000000753">
    <property type="component" value="Chromosome"/>
</dbReference>
<keyword evidence="2" id="KW-1185">Reference proteome</keyword>
<protein>
    <submittedName>
        <fullName evidence="1">Uncharacterized protein</fullName>
    </submittedName>
</protein>
<organism evidence="1 2">
    <name type="scientific">Shewanella piezotolerans (strain WP3 / JCM 13877)</name>
    <dbReference type="NCBI Taxonomy" id="225849"/>
    <lineage>
        <taxon>Bacteria</taxon>
        <taxon>Pseudomonadati</taxon>
        <taxon>Pseudomonadota</taxon>
        <taxon>Gammaproteobacteria</taxon>
        <taxon>Alteromonadales</taxon>
        <taxon>Shewanellaceae</taxon>
        <taxon>Shewanella</taxon>
    </lineage>
</organism>
<evidence type="ECO:0000313" key="2">
    <source>
        <dbReference type="Proteomes" id="UP000000753"/>
    </source>
</evidence>
<evidence type="ECO:0000313" key="1">
    <source>
        <dbReference type="EMBL" id="ACJ30433.1"/>
    </source>
</evidence>
<name>B8CSE3_SHEPW</name>
<proteinExistence type="predicted"/>
<reference evidence="1 2" key="1">
    <citation type="journal article" date="2008" name="PLoS ONE">
        <title>Environmental adaptation: genomic analysis of the piezotolerant and psychrotolerant deep-sea iron reducing bacterium Shewanella piezotolerans WP3.</title>
        <authorList>
            <person name="Wang F."/>
            <person name="Wang J."/>
            <person name="Jian H."/>
            <person name="Zhang B."/>
            <person name="Li S."/>
            <person name="Wang F."/>
            <person name="Zeng X."/>
            <person name="Gao L."/>
            <person name="Bartlett D.H."/>
            <person name="Yu J."/>
            <person name="Hu S."/>
            <person name="Xiao X."/>
        </authorList>
    </citation>
    <scope>NUCLEOTIDE SEQUENCE [LARGE SCALE GENOMIC DNA]</scope>
    <source>
        <strain evidence="2">WP3 / JCM 13877</strain>
    </source>
</reference>
<sequence>MLTELLFNLEVSTPKLSLLLLMAIFSIKQQ</sequence>
<dbReference type="EMBL" id="CP000472">
    <property type="protein sequence ID" value="ACJ30433.1"/>
    <property type="molecule type" value="Genomic_DNA"/>
</dbReference>
<accession>B8CSE3</accession>
<dbReference type="HOGENOM" id="CLU_3405404_0_0_6"/>
<gene>
    <name evidence="1" type="ordered locus">swp_3751</name>
</gene>